<reference evidence="2" key="1">
    <citation type="submission" date="2021-11" db="EMBL/GenBank/DDBJ databases">
        <title>Description of a new species Pelosinus isolated from the bottom sediments of Lake Baikal.</title>
        <authorList>
            <person name="Zakharyuk A."/>
        </authorList>
    </citation>
    <scope>NUCLEOTIDE SEQUENCE</scope>
    <source>
        <strain evidence="2">Bkl1</strain>
    </source>
</reference>
<evidence type="ECO:0000256" key="1">
    <source>
        <dbReference type="SAM" id="Phobius"/>
    </source>
</evidence>
<feature type="transmembrane region" description="Helical" evidence="1">
    <location>
        <begin position="146"/>
        <end position="165"/>
    </location>
</feature>
<dbReference type="Proteomes" id="UP001165492">
    <property type="component" value="Unassembled WGS sequence"/>
</dbReference>
<sequence length="200" mass="23105">MKHILTKQYDKEVKFFKGGFTTLSNQTILSAIFILSWLTLLFMKKADIKRLIPVGLFATVTSAMILEVGITFGWWVYPVKLYPLQNVPYLYGPIPVATMWLLKFTYGRFWLYVGADFLLNLFYTLVFENYFLGNRGVIQFQSVSPMLDVFMTSALGVIIYAYQIWQEGIFVRSETMSPSRSLNLQPALKPFNNNEDDAEK</sequence>
<protein>
    <submittedName>
        <fullName evidence="2">Uncharacterized protein</fullName>
    </submittedName>
</protein>
<keyword evidence="1" id="KW-0472">Membrane</keyword>
<name>A0ABS8HUT7_9FIRM</name>
<comment type="caution">
    <text evidence="2">The sequence shown here is derived from an EMBL/GenBank/DDBJ whole genome shotgun (WGS) entry which is preliminary data.</text>
</comment>
<gene>
    <name evidence="2" type="ORF">LMF89_16315</name>
</gene>
<evidence type="ECO:0000313" key="3">
    <source>
        <dbReference type="Proteomes" id="UP001165492"/>
    </source>
</evidence>
<accession>A0ABS8HUT7</accession>
<keyword evidence="1" id="KW-1133">Transmembrane helix</keyword>
<keyword evidence="1" id="KW-0812">Transmembrane</keyword>
<feature type="transmembrane region" description="Helical" evidence="1">
    <location>
        <begin position="23"/>
        <end position="42"/>
    </location>
</feature>
<proteinExistence type="predicted"/>
<feature type="transmembrane region" description="Helical" evidence="1">
    <location>
        <begin position="54"/>
        <end position="77"/>
    </location>
</feature>
<dbReference type="EMBL" id="JAJHJB010000024">
    <property type="protein sequence ID" value="MCC5466912.1"/>
    <property type="molecule type" value="Genomic_DNA"/>
</dbReference>
<keyword evidence="3" id="KW-1185">Reference proteome</keyword>
<feature type="transmembrane region" description="Helical" evidence="1">
    <location>
        <begin position="109"/>
        <end position="126"/>
    </location>
</feature>
<evidence type="ECO:0000313" key="2">
    <source>
        <dbReference type="EMBL" id="MCC5466912.1"/>
    </source>
</evidence>
<organism evidence="2 3">
    <name type="scientific">Pelosinus baikalensis</name>
    <dbReference type="NCBI Taxonomy" id="2892015"/>
    <lineage>
        <taxon>Bacteria</taxon>
        <taxon>Bacillati</taxon>
        <taxon>Bacillota</taxon>
        <taxon>Negativicutes</taxon>
        <taxon>Selenomonadales</taxon>
        <taxon>Sporomusaceae</taxon>
        <taxon>Pelosinus</taxon>
    </lineage>
</organism>